<sequence>MGQEEGRGTSVSFMPCWLVPLPGMSFSGSLFPLLACFFLCLLCPFSSLCSPLFSPSVIL</sequence>
<dbReference type="EMBL" id="CYRY02013607">
    <property type="protein sequence ID" value="VCW84150.1"/>
    <property type="molecule type" value="Genomic_DNA"/>
</dbReference>
<protein>
    <submittedName>
        <fullName evidence="2">Uncharacterized protein</fullName>
    </submittedName>
</protein>
<gene>
    <name evidence="2" type="ORF">BN2614_LOCUS2</name>
</gene>
<evidence type="ECO:0000256" key="1">
    <source>
        <dbReference type="SAM" id="Phobius"/>
    </source>
</evidence>
<feature type="transmembrane region" description="Helical" evidence="1">
    <location>
        <begin position="30"/>
        <end position="53"/>
    </location>
</feature>
<keyword evidence="1" id="KW-0472">Membrane</keyword>
<keyword evidence="1" id="KW-1133">Transmembrane helix</keyword>
<evidence type="ECO:0000313" key="2">
    <source>
        <dbReference type="EMBL" id="VCW84150.1"/>
    </source>
</evidence>
<evidence type="ECO:0000313" key="3">
    <source>
        <dbReference type="Proteomes" id="UP000269945"/>
    </source>
</evidence>
<name>A0A9X9Q059_GULGU</name>
<accession>A0A9X9Q059</accession>
<keyword evidence="3" id="KW-1185">Reference proteome</keyword>
<organism evidence="2 3">
    <name type="scientific">Gulo gulo</name>
    <name type="common">Wolverine</name>
    <name type="synonym">Gluton</name>
    <dbReference type="NCBI Taxonomy" id="48420"/>
    <lineage>
        <taxon>Eukaryota</taxon>
        <taxon>Metazoa</taxon>
        <taxon>Chordata</taxon>
        <taxon>Craniata</taxon>
        <taxon>Vertebrata</taxon>
        <taxon>Euteleostomi</taxon>
        <taxon>Mammalia</taxon>
        <taxon>Eutheria</taxon>
        <taxon>Laurasiatheria</taxon>
        <taxon>Carnivora</taxon>
        <taxon>Caniformia</taxon>
        <taxon>Musteloidea</taxon>
        <taxon>Mustelidae</taxon>
        <taxon>Guloninae</taxon>
        <taxon>Gulo</taxon>
    </lineage>
</organism>
<comment type="caution">
    <text evidence="2">The sequence shown here is derived from an EMBL/GenBank/DDBJ whole genome shotgun (WGS) entry which is preliminary data.</text>
</comment>
<dbReference type="AlphaFoldDB" id="A0A9X9Q059"/>
<keyword evidence="1" id="KW-0812">Transmembrane</keyword>
<proteinExistence type="predicted"/>
<reference evidence="2 3" key="1">
    <citation type="submission" date="2018-10" db="EMBL/GenBank/DDBJ databases">
        <authorList>
            <person name="Ekblom R."/>
            <person name="Jareborg N."/>
        </authorList>
    </citation>
    <scope>NUCLEOTIDE SEQUENCE [LARGE SCALE GENOMIC DNA]</scope>
    <source>
        <tissue evidence="2">Muscle</tissue>
    </source>
</reference>
<dbReference type="Proteomes" id="UP000269945">
    <property type="component" value="Unassembled WGS sequence"/>
</dbReference>